<evidence type="ECO:0000313" key="4">
    <source>
        <dbReference type="Proteomes" id="UP001165085"/>
    </source>
</evidence>
<feature type="compositionally biased region" description="Basic and acidic residues" evidence="2">
    <location>
        <begin position="54"/>
        <end position="63"/>
    </location>
</feature>
<protein>
    <submittedName>
        <fullName evidence="3">Uncharacterized protein</fullName>
    </submittedName>
</protein>
<proteinExistence type="predicted"/>
<feature type="region of interest" description="Disordered" evidence="2">
    <location>
        <begin position="78"/>
        <end position="122"/>
    </location>
</feature>
<dbReference type="Proteomes" id="UP001165085">
    <property type="component" value="Unassembled WGS sequence"/>
</dbReference>
<feature type="region of interest" description="Disordered" evidence="2">
    <location>
        <begin position="33"/>
        <end position="64"/>
    </location>
</feature>
<feature type="coiled-coil region" evidence="1">
    <location>
        <begin position="129"/>
        <end position="199"/>
    </location>
</feature>
<evidence type="ECO:0000256" key="1">
    <source>
        <dbReference type="SAM" id="Coils"/>
    </source>
</evidence>
<evidence type="ECO:0000256" key="2">
    <source>
        <dbReference type="SAM" id="MobiDB-lite"/>
    </source>
</evidence>
<reference evidence="4" key="1">
    <citation type="journal article" date="2023" name="Commun. Biol.">
        <title>Genome analysis of Parmales, the sister group of diatoms, reveals the evolutionary specialization of diatoms from phago-mixotrophs to photoautotrophs.</title>
        <authorList>
            <person name="Ban H."/>
            <person name="Sato S."/>
            <person name="Yoshikawa S."/>
            <person name="Yamada K."/>
            <person name="Nakamura Y."/>
            <person name="Ichinomiya M."/>
            <person name="Sato N."/>
            <person name="Blanc-Mathieu R."/>
            <person name="Endo H."/>
            <person name="Kuwata A."/>
            <person name="Ogata H."/>
        </authorList>
    </citation>
    <scope>NUCLEOTIDE SEQUENCE [LARGE SCALE GENOMIC DNA]</scope>
    <source>
        <strain evidence="4">NIES 3701</strain>
    </source>
</reference>
<evidence type="ECO:0000313" key="3">
    <source>
        <dbReference type="EMBL" id="GMH82415.1"/>
    </source>
</evidence>
<name>A0A9W7ELQ4_9STRA</name>
<dbReference type="AlphaFoldDB" id="A0A9W7ELQ4"/>
<dbReference type="EMBL" id="BRXY01000267">
    <property type="protein sequence ID" value="GMH82415.1"/>
    <property type="molecule type" value="Genomic_DNA"/>
</dbReference>
<accession>A0A9W7ELQ4</accession>
<comment type="caution">
    <text evidence="3">The sequence shown here is derived from an EMBL/GenBank/DDBJ whole genome shotgun (WGS) entry which is preliminary data.</text>
</comment>
<keyword evidence="4" id="KW-1185">Reference proteome</keyword>
<organism evidence="3 4">
    <name type="scientific">Triparma strigata</name>
    <dbReference type="NCBI Taxonomy" id="1606541"/>
    <lineage>
        <taxon>Eukaryota</taxon>
        <taxon>Sar</taxon>
        <taxon>Stramenopiles</taxon>
        <taxon>Ochrophyta</taxon>
        <taxon>Bolidophyceae</taxon>
        <taxon>Parmales</taxon>
        <taxon>Triparmaceae</taxon>
        <taxon>Triparma</taxon>
    </lineage>
</organism>
<sequence length="489" mass="54752">MQSIIWGTVVKIISLWKILRGIKCQIVQDKNGRAEGDDDLQRNLPKTTSELEEEPKKSRERNSDLQQEVEFLRLQQVTSTPLPSPSPPVASAGSPHSQRDLQGGQDHPTTLHRTNADLRDEENHGALNVRELRMELQTQKKLLKKVKDEAELELAASLRREEAALREKEAALRREEAALREKEAALRREADAVEEERKKFLAVISQIKEGNTLPTKPLNRNTPGVKKFGPNVLSENTTINNCRTNVTIHKEIEAFLEALFGDQTKLGKLYQKTVEKDIFYWSFMVNNTKSCDLLLRMRVVRQDEDGVEVRVESVEEEELEATSLPNPHSTATKKVQLLLKEGMIILQPLPFGQTSFTFMAQVDVGEVTKDAIIASTSSSRKSTTSKTRSTTAGSISSAVIGATSRTDGAMKMVGVVAEAAKASELFSKLADLFYDRFKKEEEIDERRKADFIENGIPNAPPLTGDEQKMIEESMELVKDVASRGKRIAC</sequence>
<gene>
    <name evidence="3" type="ORF">TrST_g12581</name>
</gene>
<keyword evidence="1" id="KW-0175">Coiled coil</keyword>